<proteinExistence type="predicted"/>
<dbReference type="RefSeq" id="WP_041759966.1">
    <property type="nucleotide sequence ID" value="NZ_BAABKS010000027.1"/>
</dbReference>
<dbReference type="Proteomes" id="UP001597182">
    <property type="component" value="Unassembled WGS sequence"/>
</dbReference>
<reference evidence="4" key="1">
    <citation type="journal article" date="2019" name="Int. J. Syst. Evol. Microbiol.">
        <title>The Global Catalogue of Microorganisms (GCM) 10K type strain sequencing project: providing services to taxonomists for standard genome sequencing and annotation.</title>
        <authorList>
            <consortium name="The Broad Institute Genomics Platform"/>
            <consortium name="The Broad Institute Genome Sequencing Center for Infectious Disease"/>
            <person name="Wu L."/>
            <person name="Ma J."/>
        </authorList>
    </citation>
    <scope>NUCLEOTIDE SEQUENCE [LARGE SCALE GENOMIC DNA]</scope>
    <source>
        <strain evidence="4">CCUG 49018</strain>
    </source>
</reference>
<keyword evidence="4" id="KW-1185">Reference proteome</keyword>
<accession>A0ABW3VNZ5</accession>
<evidence type="ECO:0000313" key="4">
    <source>
        <dbReference type="Proteomes" id="UP001597182"/>
    </source>
</evidence>
<evidence type="ECO:0000313" key="3">
    <source>
        <dbReference type="EMBL" id="MFD1236934.1"/>
    </source>
</evidence>
<sequence length="88" mass="9379">MRAVADWWDAVELWVTQLAFPLQVVLAAVVVLPVCAGLAILVDRVSGVVETIYDALPRANRPGRAPEPLLDPVAGAPADLLPARTDEP</sequence>
<evidence type="ECO:0000256" key="1">
    <source>
        <dbReference type="SAM" id="MobiDB-lite"/>
    </source>
</evidence>
<keyword evidence="2" id="KW-0812">Transmembrane</keyword>
<name>A0ABW3VNZ5_9PSEU</name>
<protein>
    <submittedName>
        <fullName evidence="3">Uncharacterized protein</fullName>
    </submittedName>
</protein>
<comment type="caution">
    <text evidence="3">The sequence shown here is derived from an EMBL/GenBank/DDBJ whole genome shotgun (WGS) entry which is preliminary data.</text>
</comment>
<gene>
    <name evidence="3" type="ORF">ACFQ34_26905</name>
</gene>
<evidence type="ECO:0000256" key="2">
    <source>
        <dbReference type="SAM" id="Phobius"/>
    </source>
</evidence>
<dbReference type="EMBL" id="JBHTMB010000249">
    <property type="protein sequence ID" value="MFD1236934.1"/>
    <property type="molecule type" value="Genomic_DNA"/>
</dbReference>
<keyword evidence="2" id="KW-0472">Membrane</keyword>
<keyword evidence="2" id="KW-1133">Transmembrane helix</keyword>
<organism evidence="3 4">
    <name type="scientific">Pseudonocardia benzenivorans</name>
    <dbReference type="NCBI Taxonomy" id="228005"/>
    <lineage>
        <taxon>Bacteria</taxon>
        <taxon>Bacillati</taxon>
        <taxon>Actinomycetota</taxon>
        <taxon>Actinomycetes</taxon>
        <taxon>Pseudonocardiales</taxon>
        <taxon>Pseudonocardiaceae</taxon>
        <taxon>Pseudonocardia</taxon>
    </lineage>
</organism>
<feature type="transmembrane region" description="Helical" evidence="2">
    <location>
        <begin position="20"/>
        <end position="42"/>
    </location>
</feature>
<feature type="region of interest" description="Disordered" evidence="1">
    <location>
        <begin position="59"/>
        <end position="88"/>
    </location>
</feature>